<dbReference type="InterPro" id="IPR011059">
    <property type="entry name" value="Metal-dep_hydrolase_composite"/>
</dbReference>
<dbReference type="Gene3D" id="3.20.20.140">
    <property type="entry name" value="Metal-dependent hydrolases"/>
    <property type="match status" value="1"/>
</dbReference>
<dbReference type="SUPFAM" id="SSF51338">
    <property type="entry name" value="Composite domain of metallo-dependent hydrolases"/>
    <property type="match status" value="1"/>
</dbReference>
<proteinExistence type="predicted"/>
<dbReference type="InterPro" id="IPR013108">
    <property type="entry name" value="Amidohydro_3"/>
</dbReference>
<dbReference type="Pfam" id="PF07969">
    <property type="entry name" value="Amidohydro_3"/>
    <property type="match status" value="1"/>
</dbReference>
<reference evidence="2" key="1">
    <citation type="submission" date="2023-06" db="EMBL/GenBank/DDBJ databases">
        <title>Genomic of Agaribacillus aureum.</title>
        <authorList>
            <person name="Wang G."/>
        </authorList>
    </citation>
    <scope>NUCLEOTIDE SEQUENCE</scope>
    <source>
        <strain evidence="2">BMA12</strain>
    </source>
</reference>
<dbReference type="RefSeq" id="WP_346755842.1">
    <property type="nucleotide sequence ID" value="NZ_JAUJEB010000001.1"/>
</dbReference>
<keyword evidence="3" id="KW-1185">Reference proteome</keyword>
<evidence type="ECO:0000313" key="3">
    <source>
        <dbReference type="Proteomes" id="UP001172083"/>
    </source>
</evidence>
<dbReference type="PROSITE" id="PS51257">
    <property type="entry name" value="PROKAR_LIPOPROTEIN"/>
    <property type="match status" value="1"/>
</dbReference>
<sequence>MKSRLLLILTVGVILFTSCNRTKKDADSDKGSATIYHSGDIITMEGDSPEYAEAVVQQNGKIVFVGSKDKAEKSYKGAEEFDLEGATMMPGFIEPHAHPVSIGAFILGNEIVAPHEWSMPYKTYQAATNHEEYISGLKKIVEENKEKDYVLAWGYHQAWHGPLTKEDLNAVSSTIPILIFHRSGHEYYLNDAAMRKFNVDVSKFENQDQMDAKNNHFWERGFQELRAGYLTPAVYGDKERLTLGMERMSEMMLQNGITAMMEPSFPNTEFHSEYNLLKAECERFPYYTMYLVPGFPEQFTLKKNNEEMHAYVQKMSEYNTDNIEFLTNQYKTFSDGAIYSLALQLKDGFANCPHCHAEWIMPPDMHKEVFDFFWDKGYKLHIHVTGDKGLQAALDILDKSMKRTPRENHQTTMHHLGLFDEAQAQQMKELGVEASVNSYYLWALGNKYGEIGFGKERAARIAGMKWLTDRSIPMSLHSDFAMAPAEPLTLAWVAATRMTDNGQVLRPDLKITVWDAMKAITIDAAHTFSKGDEIGSIKRAKFATFTIIDKNPFKIEPMEIKDIKVKGIVYKGKFKENG</sequence>
<organism evidence="2 3">
    <name type="scientific">Agaribacillus aureus</name>
    <dbReference type="NCBI Taxonomy" id="3051825"/>
    <lineage>
        <taxon>Bacteria</taxon>
        <taxon>Pseudomonadati</taxon>
        <taxon>Bacteroidota</taxon>
        <taxon>Cytophagia</taxon>
        <taxon>Cytophagales</taxon>
        <taxon>Splendidivirgaceae</taxon>
        <taxon>Agaribacillus</taxon>
    </lineage>
</organism>
<protein>
    <submittedName>
        <fullName evidence="2">Amidohydrolase family protein</fullName>
    </submittedName>
</protein>
<dbReference type="InterPro" id="IPR032466">
    <property type="entry name" value="Metal_Hydrolase"/>
</dbReference>
<feature type="domain" description="Amidohydrolase 3" evidence="1">
    <location>
        <begin position="79"/>
        <end position="573"/>
    </location>
</feature>
<evidence type="ECO:0000259" key="1">
    <source>
        <dbReference type="Pfam" id="PF07969"/>
    </source>
</evidence>
<name>A0ABT8L2L0_9BACT</name>
<accession>A0ABT8L2L0</accession>
<dbReference type="PANTHER" id="PTHR22642">
    <property type="entry name" value="IMIDAZOLONEPROPIONASE"/>
    <property type="match status" value="1"/>
</dbReference>
<comment type="caution">
    <text evidence="2">The sequence shown here is derived from an EMBL/GenBank/DDBJ whole genome shotgun (WGS) entry which is preliminary data.</text>
</comment>
<evidence type="ECO:0000313" key="2">
    <source>
        <dbReference type="EMBL" id="MDN5210498.1"/>
    </source>
</evidence>
<dbReference type="PANTHER" id="PTHR22642:SF2">
    <property type="entry name" value="PROTEIN LONG AFTER FAR-RED 3"/>
    <property type="match status" value="1"/>
</dbReference>
<gene>
    <name evidence="2" type="ORF">QQ020_00525</name>
</gene>
<dbReference type="Gene3D" id="3.10.310.70">
    <property type="match status" value="1"/>
</dbReference>
<dbReference type="EMBL" id="JAUJEB010000001">
    <property type="protein sequence ID" value="MDN5210498.1"/>
    <property type="molecule type" value="Genomic_DNA"/>
</dbReference>
<dbReference type="SUPFAM" id="SSF51556">
    <property type="entry name" value="Metallo-dependent hydrolases"/>
    <property type="match status" value="1"/>
</dbReference>
<dbReference type="Gene3D" id="2.30.40.10">
    <property type="entry name" value="Urease, subunit C, domain 1"/>
    <property type="match status" value="1"/>
</dbReference>
<dbReference type="Proteomes" id="UP001172083">
    <property type="component" value="Unassembled WGS sequence"/>
</dbReference>